<gene>
    <name evidence="11" type="ORF">H8S45_08685</name>
</gene>
<dbReference type="EMBL" id="JACOPL010000007">
    <property type="protein sequence ID" value="MBC5725530.1"/>
    <property type="molecule type" value="Genomic_DNA"/>
</dbReference>
<comment type="similarity">
    <text evidence="2">Belongs to the multi antimicrobial extrusion (MATE) (TC 2.A.66.1) family. MepA subfamily.</text>
</comment>
<evidence type="ECO:0000256" key="2">
    <source>
        <dbReference type="ARBA" id="ARBA00008417"/>
    </source>
</evidence>
<dbReference type="AlphaFoldDB" id="A0A923LWR4"/>
<dbReference type="NCBIfam" id="TIGR00797">
    <property type="entry name" value="matE"/>
    <property type="match status" value="1"/>
</dbReference>
<feature type="transmembrane region" description="Helical" evidence="10">
    <location>
        <begin position="405"/>
        <end position="424"/>
    </location>
</feature>
<accession>A0A923LWR4</accession>
<dbReference type="GO" id="GO:0042910">
    <property type="term" value="F:xenobiotic transmembrane transporter activity"/>
    <property type="evidence" value="ECO:0007669"/>
    <property type="project" value="InterPro"/>
</dbReference>
<evidence type="ECO:0000256" key="5">
    <source>
        <dbReference type="ARBA" id="ARBA00022475"/>
    </source>
</evidence>
<keyword evidence="8 10" id="KW-0472">Membrane</keyword>
<dbReference type="Proteomes" id="UP000606499">
    <property type="component" value="Unassembled WGS sequence"/>
</dbReference>
<keyword evidence="4" id="KW-0813">Transport</keyword>
<evidence type="ECO:0000256" key="7">
    <source>
        <dbReference type="ARBA" id="ARBA00022989"/>
    </source>
</evidence>
<evidence type="ECO:0000256" key="9">
    <source>
        <dbReference type="ARBA" id="ARBA00023251"/>
    </source>
</evidence>
<dbReference type="Pfam" id="PF01554">
    <property type="entry name" value="MatE"/>
    <property type="match status" value="2"/>
</dbReference>
<evidence type="ECO:0000256" key="10">
    <source>
        <dbReference type="SAM" id="Phobius"/>
    </source>
</evidence>
<organism evidence="11 12">
    <name type="scientific">Agathobaculum faecis</name>
    <dbReference type="NCBI Taxonomy" id="2763013"/>
    <lineage>
        <taxon>Bacteria</taxon>
        <taxon>Bacillati</taxon>
        <taxon>Bacillota</taxon>
        <taxon>Clostridia</taxon>
        <taxon>Eubacteriales</taxon>
        <taxon>Butyricicoccaceae</taxon>
        <taxon>Agathobaculum</taxon>
    </lineage>
</organism>
<evidence type="ECO:0000256" key="8">
    <source>
        <dbReference type="ARBA" id="ARBA00023136"/>
    </source>
</evidence>
<dbReference type="GO" id="GO:0005886">
    <property type="term" value="C:plasma membrane"/>
    <property type="evidence" value="ECO:0007669"/>
    <property type="project" value="UniProtKB-SubCell"/>
</dbReference>
<evidence type="ECO:0000313" key="11">
    <source>
        <dbReference type="EMBL" id="MBC5725530.1"/>
    </source>
</evidence>
<keyword evidence="5" id="KW-1003">Cell membrane</keyword>
<dbReference type="PIRSF" id="PIRSF006603">
    <property type="entry name" value="DinF"/>
    <property type="match status" value="1"/>
</dbReference>
<dbReference type="RefSeq" id="WP_054327494.1">
    <property type="nucleotide sequence ID" value="NZ_JACOPL010000007.1"/>
</dbReference>
<evidence type="ECO:0000256" key="4">
    <source>
        <dbReference type="ARBA" id="ARBA00022448"/>
    </source>
</evidence>
<keyword evidence="7 10" id="KW-1133">Transmembrane helix</keyword>
<dbReference type="PANTHER" id="PTHR43823">
    <property type="entry name" value="SPORULATION PROTEIN YKVU"/>
    <property type="match status" value="1"/>
</dbReference>
<feature type="transmembrane region" description="Helical" evidence="10">
    <location>
        <begin position="58"/>
        <end position="80"/>
    </location>
</feature>
<dbReference type="PANTHER" id="PTHR43823:SF3">
    <property type="entry name" value="MULTIDRUG EXPORT PROTEIN MEPA"/>
    <property type="match status" value="1"/>
</dbReference>
<proteinExistence type="inferred from homology"/>
<protein>
    <recommendedName>
        <fullName evidence="3">Multidrug export protein MepA</fullName>
    </recommendedName>
</protein>
<keyword evidence="12" id="KW-1185">Reference proteome</keyword>
<feature type="transmembrane region" description="Helical" evidence="10">
    <location>
        <begin position="25"/>
        <end position="46"/>
    </location>
</feature>
<name>A0A923LWR4_9FIRM</name>
<feature type="transmembrane region" description="Helical" evidence="10">
    <location>
        <begin position="372"/>
        <end position="393"/>
    </location>
</feature>
<keyword evidence="9" id="KW-0046">Antibiotic resistance</keyword>
<reference evidence="11" key="1">
    <citation type="submission" date="2020-08" db="EMBL/GenBank/DDBJ databases">
        <title>Genome public.</title>
        <authorList>
            <person name="Liu C."/>
            <person name="Sun Q."/>
        </authorList>
    </citation>
    <scope>NUCLEOTIDE SEQUENCE</scope>
    <source>
        <strain evidence="11">NSJ-28</strain>
    </source>
</reference>
<keyword evidence="6 10" id="KW-0812">Transmembrane</keyword>
<evidence type="ECO:0000256" key="1">
    <source>
        <dbReference type="ARBA" id="ARBA00004651"/>
    </source>
</evidence>
<comment type="subcellular location">
    <subcellularLocation>
        <location evidence="1">Cell membrane</location>
        <topology evidence="1">Multi-pass membrane protein</topology>
    </subcellularLocation>
</comment>
<feature type="transmembrane region" description="Helical" evidence="10">
    <location>
        <begin position="145"/>
        <end position="162"/>
    </location>
</feature>
<feature type="transmembrane region" description="Helical" evidence="10">
    <location>
        <begin position="203"/>
        <end position="223"/>
    </location>
</feature>
<dbReference type="InterPro" id="IPR002528">
    <property type="entry name" value="MATE_fam"/>
</dbReference>
<dbReference type="InterPro" id="IPR051327">
    <property type="entry name" value="MATE_MepA_subfamily"/>
</dbReference>
<dbReference type="CDD" id="cd13143">
    <property type="entry name" value="MATE_MepA_like"/>
    <property type="match status" value="1"/>
</dbReference>
<dbReference type="GO" id="GO:0046677">
    <property type="term" value="P:response to antibiotic"/>
    <property type="evidence" value="ECO:0007669"/>
    <property type="project" value="UniProtKB-KW"/>
</dbReference>
<feature type="transmembrane region" description="Helical" evidence="10">
    <location>
        <begin position="331"/>
        <end position="352"/>
    </location>
</feature>
<evidence type="ECO:0000256" key="3">
    <source>
        <dbReference type="ARBA" id="ARBA00022106"/>
    </source>
</evidence>
<comment type="caution">
    <text evidence="11">The sequence shown here is derived from an EMBL/GenBank/DDBJ whole genome shotgun (WGS) entry which is preliminary data.</text>
</comment>
<evidence type="ECO:0000313" key="12">
    <source>
        <dbReference type="Proteomes" id="UP000606499"/>
    </source>
</evidence>
<sequence length="459" mass="49885">MTKHSTNEAQERRFHEMTEAPLEPLICKLAVPTIISMLITSIYNMADTFFVGQLGTSATGAVGVVFPLMALIQSIGFFYGQGSGTYISRQLGAQQQEEAERMAATGFFLSIFTGFVILMLGLLLRSPLCHLLGATDTIYPYALDYMQIILFGAPYMMAALVLNNQLRQQGNATYAMIGLVSGGILNIALDPLFIFVFDLGISGAAYATILSQLISFFLLLLGIRQSRGVQIRLRQFAPSIDRFVALMGGGLPSLCRQGLASIAVTCLNTAARPYGDAAIAAMSIVTRVSQFAGSAMIGFGQGFQPVCGYNYGARKYDRVTRGFWFCVKSSFLVLLGLAVAGWVCAPQIIAIFRADDPEVIRIGALTLRLQCISFPLVGWVTMCNMLLQNIAMTMRASIVAAARQGLFFIPFALVLPLFWELFGVQLCQPASDICSFVLSIFLTVPVLRILSHGGSPDKR</sequence>
<feature type="transmembrane region" description="Helical" evidence="10">
    <location>
        <begin position="430"/>
        <end position="450"/>
    </location>
</feature>
<feature type="transmembrane region" description="Helical" evidence="10">
    <location>
        <begin position="174"/>
        <end position="197"/>
    </location>
</feature>
<dbReference type="InterPro" id="IPR048279">
    <property type="entry name" value="MdtK-like"/>
</dbReference>
<dbReference type="GO" id="GO:0015297">
    <property type="term" value="F:antiporter activity"/>
    <property type="evidence" value="ECO:0007669"/>
    <property type="project" value="InterPro"/>
</dbReference>
<feature type="transmembrane region" description="Helical" evidence="10">
    <location>
        <begin position="101"/>
        <end position="125"/>
    </location>
</feature>
<dbReference type="InterPro" id="IPR045070">
    <property type="entry name" value="MATE_MepA-like"/>
</dbReference>
<evidence type="ECO:0000256" key="6">
    <source>
        <dbReference type="ARBA" id="ARBA00022692"/>
    </source>
</evidence>